<dbReference type="PROSITE" id="PS50084">
    <property type="entry name" value="KH_TYPE_1"/>
    <property type="match status" value="2"/>
</dbReference>
<dbReference type="Pfam" id="PF00536">
    <property type="entry name" value="SAM_1"/>
    <property type="match status" value="1"/>
</dbReference>
<dbReference type="Pfam" id="PF24234">
    <property type="entry name" value="KH_BICC1_1st"/>
    <property type="match status" value="1"/>
</dbReference>
<keyword evidence="3" id="KW-0694">RNA-binding</keyword>
<dbReference type="GO" id="GO:0005737">
    <property type="term" value="C:cytoplasm"/>
    <property type="evidence" value="ECO:0007669"/>
    <property type="project" value="TreeGrafter"/>
</dbReference>
<feature type="domain" description="SAM" evidence="5">
    <location>
        <begin position="798"/>
        <end position="861"/>
    </location>
</feature>
<comment type="caution">
    <text evidence="6">The sequence shown here is derived from an EMBL/GenBank/DDBJ whole genome shotgun (WGS) entry which is preliminary data.</text>
</comment>
<dbReference type="InterPro" id="IPR001660">
    <property type="entry name" value="SAM"/>
</dbReference>
<dbReference type="Pfam" id="PF22985">
    <property type="entry name" value="KH_BICC1"/>
    <property type="match status" value="2"/>
</dbReference>
<dbReference type="SMART" id="SM00322">
    <property type="entry name" value="KH"/>
    <property type="match status" value="2"/>
</dbReference>
<feature type="region of interest" description="Disordered" evidence="4">
    <location>
        <begin position="863"/>
        <end position="900"/>
    </location>
</feature>
<evidence type="ECO:0000259" key="5">
    <source>
        <dbReference type="PROSITE" id="PS50105"/>
    </source>
</evidence>
<feature type="region of interest" description="Disordered" evidence="4">
    <location>
        <begin position="23"/>
        <end position="48"/>
    </location>
</feature>
<name>A0A811UHJ1_CERCA</name>
<dbReference type="OrthoDB" id="271862at2759"/>
<dbReference type="PANTHER" id="PTHR10627:SF69">
    <property type="entry name" value="PROTEIN BICAUDAL C"/>
    <property type="match status" value="1"/>
</dbReference>
<dbReference type="EMBL" id="CAJHJT010000012">
    <property type="protein sequence ID" value="CAD6997327.1"/>
    <property type="molecule type" value="Genomic_DNA"/>
</dbReference>
<dbReference type="InterPro" id="IPR054727">
    <property type="entry name" value="BICC1_KH"/>
</dbReference>
<dbReference type="InterPro" id="IPR047554">
    <property type="entry name" value="BICC1_KH-I_rpt2"/>
</dbReference>
<evidence type="ECO:0000256" key="4">
    <source>
        <dbReference type="SAM" id="MobiDB-lite"/>
    </source>
</evidence>
<dbReference type="SUPFAM" id="SSF54791">
    <property type="entry name" value="Eukaryotic type KH-domain (KH-domain type I)"/>
    <property type="match status" value="2"/>
</dbReference>
<dbReference type="CDD" id="cd22422">
    <property type="entry name" value="KH-I_BICC1_rpt3"/>
    <property type="match status" value="1"/>
</dbReference>
<dbReference type="SMART" id="SM00454">
    <property type="entry name" value="SAM"/>
    <property type="match status" value="1"/>
</dbReference>
<dbReference type="GO" id="GO:0010468">
    <property type="term" value="P:regulation of gene expression"/>
    <property type="evidence" value="ECO:0007669"/>
    <property type="project" value="UniProtKB-ARBA"/>
</dbReference>
<dbReference type="InterPro" id="IPR047553">
    <property type="entry name" value="BICC1_KH-I_rpt3"/>
</dbReference>
<dbReference type="Gene3D" id="3.30.310.270">
    <property type="match status" value="3"/>
</dbReference>
<evidence type="ECO:0000256" key="3">
    <source>
        <dbReference type="PROSITE-ProRule" id="PRU00117"/>
    </source>
</evidence>
<dbReference type="CDD" id="cd22420">
    <property type="entry name" value="KH-I_BICC1_rpt1"/>
    <property type="match status" value="1"/>
</dbReference>
<dbReference type="InterPro" id="IPR004087">
    <property type="entry name" value="KH_dom"/>
</dbReference>
<evidence type="ECO:0000313" key="7">
    <source>
        <dbReference type="Proteomes" id="UP000606786"/>
    </source>
</evidence>
<comment type="similarity">
    <text evidence="1">Belongs to the BicC family.</text>
</comment>
<keyword evidence="2" id="KW-0677">Repeat</keyword>
<dbReference type="InterPro" id="IPR013761">
    <property type="entry name" value="SAM/pointed_sf"/>
</dbReference>
<keyword evidence="7" id="KW-1185">Reference proteome</keyword>
<gene>
    <name evidence="6" type="ORF">CCAP1982_LOCUS5961</name>
</gene>
<dbReference type="PANTHER" id="PTHR10627">
    <property type="entry name" value="SCP160"/>
    <property type="match status" value="1"/>
</dbReference>
<dbReference type="FunFam" id="1.10.150.50:FF:000103">
    <property type="entry name" value="Bicaudal C, isoform B"/>
    <property type="match status" value="1"/>
</dbReference>
<dbReference type="Gene3D" id="1.10.150.50">
    <property type="entry name" value="Transcription Factor, Ets-1"/>
    <property type="match status" value="1"/>
</dbReference>
<dbReference type="CDD" id="cd22421">
    <property type="entry name" value="KH-I_BICC1_rpt2"/>
    <property type="match status" value="1"/>
</dbReference>
<evidence type="ECO:0000313" key="6">
    <source>
        <dbReference type="EMBL" id="CAD6997327.1"/>
    </source>
</evidence>
<dbReference type="PROSITE" id="PS50105">
    <property type="entry name" value="SAM_DOMAIN"/>
    <property type="match status" value="1"/>
</dbReference>
<dbReference type="KEGG" id="ccat:101451492"/>
<proteinExistence type="inferred from homology"/>
<organism evidence="6 7">
    <name type="scientific">Ceratitis capitata</name>
    <name type="common">Mediterranean fruit fly</name>
    <name type="synonym">Tephritis capitata</name>
    <dbReference type="NCBI Taxonomy" id="7213"/>
    <lineage>
        <taxon>Eukaryota</taxon>
        <taxon>Metazoa</taxon>
        <taxon>Ecdysozoa</taxon>
        <taxon>Arthropoda</taxon>
        <taxon>Hexapoda</taxon>
        <taxon>Insecta</taxon>
        <taxon>Pterygota</taxon>
        <taxon>Neoptera</taxon>
        <taxon>Endopterygota</taxon>
        <taxon>Diptera</taxon>
        <taxon>Brachycera</taxon>
        <taxon>Muscomorpha</taxon>
        <taxon>Tephritoidea</taxon>
        <taxon>Tephritidae</taxon>
        <taxon>Ceratitis</taxon>
        <taxon>Ceratitis</taxon>
    </lineage>
</organism>
<accession>A0A811UHJ1</accession>
<dbReference type="InterPro" id="IPR036612">
    <property type="entry name" value="KH_dom_type_1_sf"/>
</dbReference>
<reference evidence="6" key="1">
    <citation type="submission" date="2020-11" db="EMBL/GenBank/DDBJ databases">
        <authorList>
            <person name="Whitehead M."/>
        </authorList>
    </citation>
    <scope>NUCLEOTIDE SEQUENCE</scope>
    <source>
        <strain evidence="6">EGII</strain>
    </source>
</reference>
<dbReference type="SUPFAM" id="SSF47769">
    <property type="entry name" value="SAM/Pointed domain"/>
    <property type="match status" value="1"/>
</dbReference>
<feature type="compositionally biased region" description="Low complexity" evidence="4">
    <location>
        <begin position="23"/>
        <end position="39"/>
    </location>
</feature>
<sequence>MMLSCAQINKLLYANATGPISAMAPASSSAPHSDVAPSSGAPSEISSADSDWSDIRAIALKLGVANPDDLHTERFKVDRQKLEQMLKEESLVEGMNGAEYFFESVMKSTETYISWPCRLKIGAKSKKDPHVRILGRVEEVQKAKERILANLDSRGTRVIMKIDVSYTDHSYIIGRGGNNIKRIMEDTATHIHFPDSNRSNPTEKSNQVSLCGSLEGVERARALVRLSTPLLISFELPILAPGRPQPDHETPYVKMVEAKYNVQVIFSSRPKLHSSLVLVKGSEKEASKVQDATQLLINFSCENIANQILVQMQLEISPQHHEIVKGKSNSNLLGIMERTKTKIIFPDLSDLNVKPLKKSQVTITGTIDGVYKARQQLLGNLPVALIFDFPDNQNNATEIIALSTKYGVFVSLRQKQRQSTLAIVVKGVEKFIDKIYEARQEILRLSTPLIKATIPDNYLAPRDKDLNTDHLIMLTALLSGFPDSPKSPGLLTTQLQMSPYGSSGHINNNNNNNNLMLNNNQSDGNNNMKPYPPGFGACSPPNVCPPTQKYVTMHNNSFTRPQPNQNNNYLQITPPNGAHQRAQQTALSHQQQISPRNSCHNTSGYQSFSSSTNSLEQVYPPYCGRANGGGGGGNRLMVPNGEMGTRGQYSPDSTYNSEASYGRVGRRSSDGVLLGLNASSLLGGPLMPGSAESYRNLHYDLKHFDFDMKRAMGFKAMERPPVSGELRTPTPNWAGMALSRTSPGVLESADDSIWPRNVHGMNFNNCAGGNAAPISPYGLGVTVGLLDATPTNRRLKLSQHKDIHTLLTSLGLEHYIKTFITNEIDLEMFTTLNEDNLLELGISAFGARRKLLLAISTLQSNDANTTGMPVVPGPPSSSNVSPRFSGSAAPGAERRPSNQW</sequence>
<dbReference type="InterPro" id="IPR004088">
    <property type="entry name" value="KH_dom_type_1"/>
</dbReference>
<dbReference type="Proteomes" id="UP000606786">
    <property type="component" value="Unassembled WGS sequence"/>
</dbReference>
<evidence type="ECO:0000256" key="2">
    <source>
        <dbReference type="ARBA" id="ARBA00022737"/>
    </source>
</evidence>
<dbReference type="InterPro" id="IPR047549">
    <property type="entry name" value="BICC1_KH-I_rpt1"/>
</dbReference>
<dbReference type="AlphaFoldDB" id="A0A811UHJ1"/>
<dbReference type="Pfam" id="PF00013">
    <property type="entry name" value="KH_1"/>
    <property type="match status" value="2"/>
</dbReference>
<dbReference type="GO" id="GO:0003723">
    <property type="term" value="F:RNA binding"/>
    <property type="evidence" value="ECO:0007669"/>
    <property type="project" value="UniProtKB-UniRule"/>
</dbReference>
<protein>
    <submittedName>
        <fullName evidence="6">(Mediterranean fruit fly) hypothetical protein</fullName>
    </submittedName>
</protein>
<evidence type="ECO:0000256" key="1">
    <source>
        <dbReference type="ARBA" id="ARBA00007662"/>
    </source>
</evidence>